<feature type="compositionally biased region" description="Polar residues" evidence="1">
    <location>
        <begin position="14"/>
        <end position="26"/>
    </location>
</feature>
<feature type="region of interest" description="Disordered" evidence="1">
    <location>
        <begin position="1"/>
        <end position="26"/>
    </location>
</feature>
<dbReference type="KEGG" id="hcv:FTV88_1502"/>
<evidence type="ECO:0000313" key="4">
    <source>
        <dbReference type="Proteomes" id="UP000366051"/>
    </source>
</evidence>
<dbReference type="EMBL" id="CP045875">
    <property type="protein sequence ID" value="QGG47625.1"/>
    <property type="molecule type" value="Genomic_DNA"/>
</dbReference>
<organism evidence="2 4">
    <name type="scientific">Heliorestis convoluta</name>
    <dbReference type="NCBI Taxonomy" id="356322"/>
    <lineage>
        <taxon>Bacteria</taxon>
        <taxon>Bacillati</taxon>
        <taxon>Bacillota</taxon>
        <taxon>Clostridia</taxon>
        <taxon>Eubacteriales</taxon>
        <taxon>Heliobacteriaceae</taxon>
        <taxon>Heliorestis</taxon>
    </lineage>
</organism>
<evidence type="ECO:0000313" key="3">
    <source>
        <dbReference type="EMBL" id="QGG47625.1"/>
    </source>
</evidence>
<evidence type="ECO:0000256" key="1">
    <source>
        <dbReference type="SAM" id="MobiDB-lite"/>
    </source>
</evidence>
<protein>
    <submittedName>
        <fullName evidence="2">Uncharacterized protein</fullName>
    </submittedName>
</protein>
<keyword evidence="4" id="KW-1185">Reference proteome</keyword>
<dbReference type="AlphaFoldDB" id="A0A5Q2MY40"/>
<proteinExistence type="predicted"/>
<name>A0A5Q2MY40_9FIRM</name>
<sequence>MEQLAARRAHNPKVTGSSPVPATNLSGEMAELVEGARLEIV</sequence>
<reference evidence="4" key="1">
    <citation type="submission" date="2019-11" db="EMBL/GenBank/DDBJ databases">
        <title>Genome sequence of Heliorestis convoluta strain HH, an alkaliphilic and minimalistic phototrophic bacterium from a soda lake in Egypt.</title>
        <authorList>
            <person name="Dewey E.D."/>
            <person name="Stokes L.M."/>
            <person name="Burchell B.M."/>
            <person name="Shaffer K.N."/>
            <person name="Huntington A.M."/>
            <person name="Baker J.M."/>
            <person name="Nadendla S."/>
            <person name="Giglio M.G."/>
            <person name="Touchman J.W."/>
            <person name="Blankenship R.E."/>
            <person name="Madigan M.T."/>
            <person name="Sattley W.M."/>
        </authorList>
    </citation>
    <scope>NUCLEOTIDE SEQUENCE [LARGE SCALE GENOMIC DNA]</scope>
    <source>
        <strain evidence="3 4">HH</strain>
    </source>
</reference>
<accession>A0A5Q2MY40</accession>
<dbReference type="EMBL" id="CP045875">
    <property type="protein sequence ID" value="QGG47618.1"/>
    <property type="molecule type" value="Genomic_DNA"/>
</dbReference>
<dbReference type="AntiFam" id="ANF00010">
    <property type="entry name" value="tRNA translation"/>
</dbReference>
<gene>
    <name evidence="2" type="ORF">FTV88_1491</name>
    <name evidence="3" type="ORF">FTV88_1502</name>
</gene>
<reference evidence="2" key="2">
    <citation type="submission" date="2019-12" db="EMBL/GenBank/DDBJ databases">
        <title>Genome sequence of Heliorestis convoluta strain HH, an alkaliphilic and minimalistic phototrophic bacterium from a soda lake in Egypt.</title>
        <authorList>
            <person name="Dewey E.D."/>
            <person name="Stokes L.M."/>
            <person name="Burchell B.M."/>
            <person name="Shaffer K.N."/>
            <person name="Huntington A.M."/>
            <person name="Baker J.M."/>
            <person name="Nadendla S."/>
            <person name="Giglio M.G."/>
            <person name="Touchman J.W."/>
            <person name="Blankenship R.E."/>
            <person name="Madigan M.T."/>
            <person name="Sattley W.M."/>
        </authorList>
    </citation>
    <scope>NUCLEOTIDE SEQUENCE</scope>
    <source>
        <strain evidence="2 4">HH</strain>
    </source>
</reference>
<dbReference type="Proteomes" id="UP000366051">
    <property type="component" value="Chromosome"/>
</dbReference>
<dbReference type="KEGG" id="hcv:FTV88_1491"/>
<evidence type="ECO:0000313" key="2">
    <source>
        <dbReference type="EMBL" id="QGG47618.1"/>
    </source>
</evidence>